<dbReference type="FunFam" id="1.10.8.60:FF:000030">
    <property type="entry name" value="replication factor C subunit 3"/>
    <property type="match status" value="1"/>
</dbReference>
<feature type="region of interest" description="Disordered" evidence="1">
    <location>
        <begin position="562"/>
        <end position="581"/>
    </location>
</feature>
<dbReference type="Pfam" id="PF21960">
    <property type="entry name" value="RCF1-5-like_lid"/>
    <property type="match status" value="1"/>
</dbReference>
<dbReference type="Pfam" id="PF13177">
    <property type="entry name" value="DNA_pol3_delta2"/>
    <property type="match status" value="1"/>
</dbReference>
<dbReference type="EMBL" id="JAUNZN010000001">
    <property type="protein sequence ID" value="KAK4829011.1"/>
    <property type="molecule type" value="Genomic_DNA"/>
</dbReference>
<keyword evidence="4" id="KW-1185">Reference proteome</keyword>
<dbReference type="GO" id="GO:0003677">
    <property type="term" value="F:DNA binding"/>
    <property type="evidence" value="ECO:0007669"/>
    <property type="project" value="InterPro"/>
</dbReference>
<feature type="domain" description="Reverse transcriptase" evidence="2">
    <location>
        <begin position="535"/>
        <end position="778"/>
    </location>
</feature>
<proteinExistence type="predicted"/>
<dbReference type="InterPro" id="IPR027417">
    <property type="entry name" value="P-loop_NTPase"/>
</dbReference>
<name>A0AAN7PVA0_MYCAM</name>
<accession>A0AAN7PVA0</accession>
<evidence type="ECO:0000256" key="1">
    <source>
        <dbReference type="SAM" id="MobiDB-lite"/>
    </source>
</evidence>
<dbReference type="Proteomes" id="UP001333110">
    <property type="component" value="Unassembled WGS sequence"/>
</dbReference>
<dbReference type="FunFam" id="3.40.50.300:FF:000136">
    <property type="entry name" value="Replication factor C subunit 5"/>
    <property type="match status" value="1"/>
</dbReference>
<dbReference type="InterPro" id="IPR003593">
    <property type="entry name" value="AAA+_ATPase"/>
</dbReference>
<evidence type="ECO:0000313" key="4">
    <source>
        <dbReference type="Proteomes" id="UP001333110"/>
    </source>
</evidence>
<dbReference type="Gene3D" id="3.40.50.300">
    <property type="entry name" value="P-loop containing nucleotide triphosphate hydrolases"/>
    <property type="match status" value="1"/>
</dbReference>
<dbReference type="InterPro" id="IPR000477">
    <property type="entry name" value="RT_dom"/>
</dbReference>
<protein>
    <recommendedName>
        <fullName evidence="2">Reverse transcriptase domain-containing protein</fullName>
    </recommendedName>
</protein>
<dbReference type="Pfam" id="PF00078">
    <property type="entry name" value="RVT_1"/>
    <property type="match status" value="1"/>
</dbReference>
<dbReference type="SUPFAM" id="SSF56672">
    <property type="entry name" value="DNA/RNA polymerases"/>
    <property type="match status" value="1"/>
</dbReference>
<reference evidence="3 4" key="1">
    <citation type="journal article" date="2023" name="J. Hered.">
        <title>Chromosome-level genome of the wood stork (Mycteria americana) provides insight into avian chromosome evolution.</title>
        <authorList>
            <person name="Flamio R. Jr."/>
            <person name="Ramstad K.M."/>
        </authorList>
    </citation>
    <scope>NUCLEOTIDE SEQUENCE [LARGE SCALE GENOMIC DNA]</scope>
    <source>
        <strain evidence="3">JAX WOST 10</strain>
    </source>
</reference>
<dbReference type="Gene3D" id="1.20.272.10">
    <property type="match status" value="2"/>
</dbReference>
<comment type="caution">
    <text evidence="3">The sequence shown here is derived from an EMBL/GenBank/DDBJ whole genome shotgun (WGS) entry which is preliminary data.</text>
</comment>
<dbReference type="Pfam" id="PF22534">
    <property type="entry name" value="RFC_C"/>
    <property type="match status" value="2"/>
</dbReference>
<dbReference type="SUPFAM" id="SSF48019">
    <property type="entry name" value="post-AAA+ oligomerization domain-like"/>
    <property type="match status" value="2"/>
</dbReference>
<dbReference type="PROSITE" id="PS50878">
    <property type="entry name" value="RT_POL"/>
    <property type="match status" value="1"/>
</dbReference>
<dbReference type="InterPro" id="IPR043502">
    <property type="entry name" value="DNA/RNA_pol_sf"/>
</dbReference>
<dbReference type="Gene3D" id="1.10.8.60">
    <property type="match status" value="1"/>
</dbReference>
<dbReference type="AlphaFoldDB" id="A0AAN7PVA0"/>
<dbReference type="InterPro" id="IPR008921">
    <property type="entry name" value="DNA_pol3_clamp-load_cplx_C"/>
</dbReference>
<dbReference type="CDD" id="cd00009">
    <property type="entry name" value="AAA"/>
    <property type="match status" value="1"/>
</dbReference>
<gene>
    <name evidence="3" type="ORF">QYF61_001767</name>
</gene>
<evidence type="ECO:0000313" key="3">
    <source>
        <dbReference type="EMBL" id="KAK4829011.1"/>
    </source>
</evidence>
<organism evidence="3 4">
    <name type="scientific">Mycteria americana</name>
    <name type="common">Wood stork</name>
    <dbReference type="NCBI Taxonomy" id="33587"/>
    <lineage>
        <taxon>Eukaryota</taxon>
        <taxon>Metazoa</taxon>
        <taxon>Chordata</taxon>
        <taxon>Craniata</taxon>
        <taxon>Vertebrata</taxon>
        <taxon>Euteleostomi</taxon>
        <taxon>Archelosauria</taxon>
        <taxon>Archosauria</taxon>
        <taxon>Dinosauria</taxon>
        <taxon>Saurischia</taxon>
        <taxon>Theropoda</taxon>
        <taxon>Coelurosauria</taxon>
        <taxon>Aves</taxon>
        <taxon>Neognathae</taxon>
        <taxon>Neoaves</taxon>
        <taxon>Aequornithes</taxon>
        <taxon>Ciconiiformes</taxon>
        <taxon>Ciconiidae</taxon>
        <taxon>Mycteria</taxon>
    </lineage>
</organism>
<dbReference type="CDD" id="cd01650">
    <property type="entry name" value="RT_nLTR_like"/>
    <property type="match status" value="1"/>
</dbReference>
<evidence type="ECO:0000259" key="2">
    <source>
        <dbReference type="PROSITE" id="PS50878"/>
    </source>
</evidence>
<sequence length="1025" mass="116844">MSLWVDKYRPGSLGRLDYHREQAAQLRNLVQCGDFPHLLVYGPSGAGKKTRIMCLLRELYGAGVEKLRIEHQSITAPSKKKIEISTIASNYHLEVNPSDAGNNDRVVIQELLKTVAQSQQLETSTQRDFKVVLLTEVDKLTKDAQHALRRTMEKYMATCRLILCCNSMSKIIGPIQSRCLAVRVPAPSIEDICHVLSSVCKKEGLTLPQELAQRLAEKSGRNLRKALLMCESCRVQQYPFTADQDIPEMDWEVYLRETANAIVSQQTPQRLLEVRGRLYELLTHCIPPEIIMKFAGETREDFGLFRRLVERVLWEAALMGKGVQEGGTFFKEEVLKAQEQAIPRCRKTSWWGKRPAWLTRELWLELRKKRRVYDLWKKGQATQEDYKSVARLCREKIRKAKTELELSLAAAVKDNKKHFFKYISSKRRAKENLQPLVDGGGNTVTKDEEKAEVLNAFLASVFNSRADCSLGTQLLELEDRDGDQNGAPIIQGEMVSDLLHHLDTHKSMGPDEIHPRVLKELAEVLNKPLSIIYQQSWLTGEVPADWRLANVTPIFKKGRKEDTGNYRPDLENNQGIKPSQHGFRKGRSCLTNLISFYDKVTRLVDEGKAVDVVYLDFSKAFDTVSHSILLEKLVAHGLDGCTLCWVKNWLEGRAQRVVVNGVYSSWRPVTSGVPQGSVLGPVLFNVFINDLDERIECTLSKFADNTKLCGSVDLLEGRKALQRDLDRLDRWAEVNCMRLKKAKCQVLHLGHSNPMQCYRLGEEWLESCQAEKDLGVLVDSHLNMSQQCAQVAKKANGILACIGNSVASRTREVIVPLYSALVRLHLKSCVQFWAPHYKRDIEVLECVQRRAMKLVKGLEQKSDEERLRELGLFSLEKRRLRGDLIALYNYLKGGCREVGVGLFSQVTSDRTRGNGLKLRQGRFRLDIRKFFFAERVVKHWDRLPREVVESPSLEVFKGCLDEGLLTELLNNCDGQLKGEVAQMAAFYEHRLQLGSKAIYHLEAFVAKFMAIYKKFMEDGLDDMMF</sequence>
<dbReference type="SUPFAM" id="SSF52540">
    <property type="entry name" value="P-loop containing nucleoside triphosphate hydrolases"/>
    <property type="match status" value="1"/>
</dbReference>
<dbReference type="GO" id="GO:0006260">
    <property type="term" value="P:DNA replication"/>
    <property type="evidence" value="ECO:0007669"/>
    <property type="project" value="InterPro"/>
</dbReference>
<dbReference type="SMART" id="SM00382">
    <property type="entry name" value="AAA"/>
    <property type="match status" value="1"/>
</dbReference>
<dbReference type="PANTHER" id="PTHR33332">
    <property type="entry name" value="REVERSE TRANSCRIPTASE DOMAIN-CONTAINING PROTEIN"/>
    <property type="match status" value="1"/>
</dbReference>